<evidence type="ECO:0008006" key="3">
    <source>
        <dbReference type="Google" id="ProtNLM"/>
    </source>
</evidence>
<name>A0A8J3XQK0_9ACTN</name>
<evidence type="ECO:0000313" key="2">
    <source>
        <dbReference type="Proteomes" id="UP000644610"/>
    </source>
</evidence>
<dbReference type="AlphaFoldDB" id="A0A8J3XQK0"/>
<reference evidence="1" key="1">
    <citation type="submission" date="2021-01" db="EMBL/GenBank/DDBJ databases">
        <title>Whole genome shotgun sequence of Planotetraspora silvatica NBRC 100141.</title>
        <authorList>
            <person name="Komaki H."/>
            <person name="Tamura T."/>
        </authorList>
    </citation>
    <scope>NUCLEOTIDE SEQUENCE</scope>
    <source>
        <strain evidence="1">NBRC 100141</strain>
    </source>
</reference>
<sequence length="250" mass="25128">MHLFTRAQIGAEAGNRRIAVRLASLTAAVGVLGTSLMGCGVIGQVTNVVDSANTLSTFSDRLGKSAGLTFTATYKSTDGGTVTLVQEPPKWVFIGPDGRYIFTPDHMLLCAENTCTRAPATGDAADAGALTAATGPGFVTPELALGVVAAAAVVPGADIESEEKEIAGQDSLCATATGLEAAASPGETDAPRDFSVCVTDAGVLASFTGTLTNGEKAAIELVSFTDEADPKAFEAPEGAEVVDAASLSAG</sequence>
<accession>A0A8J3XQK0</accession>
<dbReference type="EMBL" id="BOOQ01000041">
    <property type="protein sequence ID" value="GII49310.1"/>
    <property type="molecule type" value="Genomic_DNA"/>
</dbReference>
<protein>
    <recommendedName>
        <fullName evidence="3">LppX_LprAFG lipoprotein</fullName>
    </recommendedName>
</protein>
<keyword evidence="2" id="KW-1185">Reference proteome</keyword>
<proteinExistence type="predicted"/>
<gene>
    <name evidence="1" type="ORF">Psi02_57340</name>
</gene>
<organism evidence="1 2">
    <name type="scientific">Planotetraspora silvatica</name>
    <dbReference type="NCBI Taxonomy" id="234614"/>
    <lineage>
        <taxon>Bacteria</taxon>
        <taxon>Bacillati</taxon>
        <taxon>Actinomycetota</taxon>
        <taxon>Actinomycetes</taxon>
        <taxon>Streptosporangiales</taxon>
        <taxon>Streptosporangiaceae</taxon>
        <taxon>Planotetraspora</taxon>
    </lineage>
</organism>
<comment type="caution">
    <text evidence="1">The sequence shown here is derived from an EMBL/GenBank/DDBJ whole genome shotgun (WGS) entry which is preliminary data.</text>
</comment>
<dbReference type="Proteomes" id="UP000644610">
    <property type="component" value="Unassembled WGS sequence"/>
</dbReference>
<evidence type="ECO:0000313" key="1">
    <source>
        <dbReference type="EMBL" id="GII49310.1"/>
    </source>
</evidence>
<dbReference type="RefSeq" id="WP_203978897.1">
    <property type="nucleotide sequence ID" value="NZ_BAAAKY010000028.1"/>
</dbReference>